<evidence type="ECO:0000256" key="2">
    <source>
        <dbReference type="ARBA" id="ARBA00022475"/>
    </source>
</evidence>
<name>A0ABZ0IZX2_9BURK</name>
<keyword evidence="9" id="KW-1185">Reference proteome</keyword>
<feature type="transmembrane region" description="Helical" evidence="6">
    <location>
        <begin position="149"/>
        <end position="168"/>
    </location>
</feature>
<dbReference type="Pfam" id="PF01292">
    <property type="entry name" value="Ni_hydr_CYTB"/>
    <property type="match status" value="1"/>
</dbReference>
<keyword evidence="4 6" id="KW-1133">Transmembrane helix</keyword>
<dbReference type="SUPFAM" id="SSF81342">
    <property type="entry name" value="Transmembrane di-heme cytochromes"/>
    <property type="match status" value="1"/>
</dbReference>
<accession>A0ABZ0IZX2</accession>
<dbReference type="Gene3D" id="1.20.950.20">
    <property type="entry name" value="Transmembrane di-heme cytochromes, Chain C"/>
    <property type="match status" value="1"/>
</dbReference>
<proteinExistence type="predicted"/>
<sequence length="221" mass="24133">MQHKVRVWDLPTRLFHWFLAATVVALVITAKVGGNAMQWHLRLGHVMLALLLFRLVWGVVGGHWSRFASFVHSPTRLWRHLRGQASEETAGHSPLGALSVFALLAVLLAQVGSGLLSDDEISFSGPLVRFVSGEWVGLATWFHSDLGQYLLIGLVALHLLAIGYYVLVRRRTLVRPMLHGDKLLTRQAPASRDDVAARTGAAVVAVLSAALAWWISGLGAG</sequence>
<reference evidence="8 9" key="1">
    <citation type="submission" date="2023-03" db="EMBL/GenBank/DDBJ databases">
        <title>Diaphorobacter basophil sp. nov., isolated from a sewage-treatment plant.</title>
        <authorList>
            <person name="Yang K."/>
        </authorList>
    </citation>
    <scope>NUCLEOTIDE SEQUENCE [LARGE SCALE GENOMIC DNA]</scope>
    <source>
        <strain evidence="8 9">Y-1</strain>
    </source>
</reference>
<evidence type="ECO:0000313" key="9">
    <source>
        <dbReference type="Proteomes" id="UP001303211"/>
    </source>
</evidence>
<evidence type="ECO:0000256" key="4">
    <source>
        <dbReference type="ARBA" id="ARBA00022989"/>
    </source>
</evidence>
<feature type="transmembrane region" description="Helical" evidence="6">
    <location>
        <begin position="95"/>
        <end position="115"/>
    </location>
</feature>
<dbReference type="EMBL" id="CP136921">
    <property type="protein sequence ID" value="WOO30999.1"/>
    <property type="molecule type" value="Genomic_DNA"/>
</dbReference>
<feature type="domain" description="Cytochrome b561 bacterial/Ni-hydrogenase" evidence="7">
    <location>
        <begin position="7"/>
        <end position="180"/>
    </location>
</feature>
<dbReference type="InterPro" id="IPR011577">
    <property type="entry name" value="Cyt_b561_bac/Ni-Hgenase"/>
</dbReference>
<evidence type="ECO:0000259" key="7">
    <source>
        <dbReference type="Pfam" id="PF01292"/>
    </source>
</evidence>
<keyword evidence="2" id="KW-1003">Cell membrane</keyword>
<dbReference type="Proteomes" id="UP001303211">
    <property type="component" value="Chromosome"/>
</dbReference>
<feature type="transmembrane region" description="Helical" evidence="6">
    <location>
        <begin position="46"/>
        <end position="64"/>
    </location>
</feature>
<evidence type="ECO:0000256" key="1">
    <source>
        <dbReference type="ARBA" id="ARBA00004651"/>
    </source>
</evidence>
<dbReference type="PANTHER" id="PTHR30485">
    <property type="entry name" value="NI/FE-HYDROGENASE 1 B-TYPE CYTOCHROME SUBUNIT"/>
    <property type="match status" value="1"/>
</dbReference>
<dbReference type="InterPro" id="IPR051542">
    <property type="entry name" value="Hydrogenase_cytochrome"/>
</dbReference>
<keyword evidence="3 6" id="KW-0812">Transmembrane</keyword>
<dbReference type="PANTHER" id="PTHR30485:SF2">
    <property type="entry name" value="BLL0597 PROTEIN"/>
    <property type="match status" value="1"/>
</dbReference>
<evidence type="ECO:0000256" key="6">
    <source>
        <dbReference type="SAM" id="Phobius"/>
    </source>
</evidence>
<organism evidence="8 9">
    <name type="scientific">Diaphorobacter limosus</name>
    <dbReference type="NCBI Taxonomy" id="3036128"/>
    <lineage>
        <taxon>Bacteria</taxon>
        <taxon>Pseudomonadati</taxon>
        <taxon>Pseudomonadota</taxon>
        <taxon>Betaproteobacteria</taxon>
        <taxon>Burkholderiales</taxon>
        <taxon>Comamonadaceae</taxon>
        <taxon>Diaphorobacter</taxon>
    </lineage>
</organism>
<feature type="transmembrane region" description="Helical" evidence="6">
    <location>
        <begin position="14"/>
        <end position="34"/>
    </location>
</feature>
<gene>
    <name evidence="8" type="ORF">P4826_11280</name>
</gene>
<evidence type="ECO:0000313" key="8">
    <source>
        <dbReference type="EMBL" id="WOO30999.1"/>
    </source>
</evidence>
<protein>
    <submittedName>
        <fullName evidence="8">Cytochrome b/b6 domain-containing protein</fullName>
    </submittedName>
</protein>
<evidence type="ECO:0000256" key="3">
    <source>
        <dbReference type="ARBA" id="ARBA00022692"/>
    </source>
</evidence>
<comment type="subcellular location">
    <subcellularLocation>
        <location evidence="1">Cell membrane</location>
        <topology evidence="1">Multi-pass membrane protein</topology>
    </subcellularLocation>
</comment>
<keyword evidence="5 6" id="KW-0472">Membrane</keyword>
<evidence type="ECO:0000256" key="5">
    <source>
        <dbReference type="ARBA" id="ARBA00023136"/>
    </source>
</evidence>
<dbReference type="RefSeq" id="WP_317700491.1">
    <property type="nucleotide sequence ID" value="NZ_CP136921.1"/>
</dbReference>
<dbReference type="InterPro" id="IPR016174">
    <property type="entry name" value="Di-haem_cyt_TM"/>
</dbReference>
<feature type="transmembrane region" description="Helical" evidence="6">
    <location>
        <begin position="195"/>
        <end position="215"/>
    </location>
</feature>